<dbReference type="KEGG" id="rmar:GBA65_21725"/>
<keyword evidence="2" id="KW-0472">Membrane</keyword>
<feature type="transmembrane region" description="Helical" evidence="2">
    <location>
        <begin position="280"/>
        <end position="299"/>
    </location>
</feature>
<evidence type="ECO:0000256" key="1">
    <source>
        <dbReference type="SAM" id="MobiDB-lite"/>
    </source>
</evidence>
<accession>A0A6G8Q3Q0</accession>
<dbReference type="RefSeq" id="WP_166398770.1">
    <property type="nucleotide sequence ID" value="NZ_CP045122.1"/>
</dbReference>
<protein>
    <submittedName>
        <fullName evidence="3">Uncharacterized protein</fullName>
    </submittedName>
</protein>
<feature type="transmembrane region" description="Helical" evidence="2">
    <location>
        <begin position="256"/>
        <end position="274"/>
    </location>
</feature>
<keyword evidence="3" id="KW-0614">Plasmid</keyword>
<organism evidence="3 4">
    <name type="scientific">Rubrobacter marinus</name>
    <dbReference type="NCBI Taxonomy" id="2653852"/>
    <lineage>
        <taxon>Bacteria</taxon>
        <taxon>Bacillati</taxon>
        <taxon>Actinomycetota</taxon>
        <taxon>Rubrobacteria</taxon>
        <taxon>Rubrobacterales</taxon>
        <taxon>Rubrobacteraceae</taxon>
        <taxon>Rubrobacter</taxon>
    </lineage>
</organism>
<feature type="compositionally biased region" description="Basic and acidic residues" evidence="1">
    <location>
        <begin position="52"/>
        <end position="69"/>
    </location>
</feature>
<keyword evidence="2" id="KW-0812">Transmembrane</keyword>
<proteinExistence type="predicted"/>
<gene>
    <name evidence="3" type="ORF">GBA65_21725</name>
</gene>
<sequence length="363" mass="39709">MTNTERSDAAARGPLPEAQDLTPPTRRDQEEDDRDQNTPRARRRPFECLSVKGKDAPRDEEVRALDRRAKAQSPHGAAPAGENRGEPPEPAAAPDEGDGHAGQRSLLARLRYLDEQRDANLRFVSRIKDRESAAVSAARSPAGSPEEARATALDAEAFLAVSGDKIADAEERIEGFTRERSDLLHRMAQTGFFEGRWVNDDGRAVYLQWDGEVPPSYALHEGPWGWVKDAPPGEDPRETLRRAPLLERAHRRNRQVLLLVGVPFAAYCLAAALPPLPQHAAVAVTAAIFAVVLFALPLAREYLLGAWGFVSEAERRLAEEAAARAQLGLIRDGERKPPSLGEITEAMLAAPANAGPSEERSTR</sequence>
<feature type="region of interest" description="Disordered" evidence="1">
    <location>
        <begin position="1"/>
        <end position="102"/>
    </location>
</feature>
<dbReference type="AlphaFoldDB" id="A0A6G8Q3Q0"/>
<keyword evidence="2" id="KW-1133">Transmembrane helix</keyword>
<geneLocation type="plasmid" evidence="3 4">
    <name>unnamed1</name>
</geneLocation>
<dbReference type="EMBL" id="CP045122">
    <property type="protein sequence ID" value="QIN81060.1"/>
    <property type="molecule type" value="Genomic_DNA"/>
</dbReference>
<evidence type="ECO:0000313" key="4">
    <source>
        <dbReference type="Proteomes" id="UP000502706"/>
    </source>
</evidence>
<evidence type="ECO:0000313" key="3">
    <source>
        <dbReference type="EMBL" id="QIN81060.1"/>
    </source>
</evidence>
<evidence type="ECO:0000256" key="2">
    <source>
        <dbReference type="SAM" id="Phobius"/>
    </source>
</evidence>
<name>A0A6G8Q3Q0_9ACTN</name>
<dbReference type="Proteomes" id="UP000502706">
    <property type="component" value="Plasmid unnamed1"/>
</dbReference>
<keyword evidence="4" id="KW-1185">Reference proteome</keyword>
<reference evidence="3 4" key="1">
    <citation type="submission" date="2019-10" db="EMBL/GenBank/DDBJ databases">
        <title>Rubrobacter sp nov SCSIO 52915 isolated from a deep-sea sediment in the South China Sea.</title>
        <authorList>
            <person name="Chen R.W."/>
        </authorList>
    </citation>
    <scope>NUCLEOTIDE SEQUENCE [LARGE SCALE GENOMIC DNA]</scope>
    <source>
        <strain evidence="3 4">SCSIO 52915</strain>
        <plasmid evidence="3 4">unnamed1</plasmid>
    </source>
</reference>